<gene>
    <name evidence="4" type="ORF">G6F50_016680</name>
</gene>
<accession>A0A9P6XST1</accession>
<dbReference type="SUPFAM" id="SSF90002">
    <property type="entry name" value="Hypothetical protein YjiA, C-terminal domain"/>
    <property type="match status" value="1"/>
</dbReference>
<evidence type="ECO:0000313" key="4">
    <source>
        <dbReference type="EMBL" id="KAG1531466.1"/>
    </source>
</evidence>
<dbReference type="Proteomes" id="UP000740926">
    <property type="component" value="Unassembled WGS sequence"/>
</dbReference>
<proteinExistence type="predicted"/>
<keyword evidence="2" id="KW-0143">Chaperone</keyword>
<dbReference type="GO" id="GO:0000166">
    <property type="term" value="F:nucleotide binding"/>
    <property type="evidence" value="ECO:0007669"/>
    <property type="project" value="UniProtKB-KW"/>
</dbReference>
<organism evidence="4 5">
    <name type="scientific">Rhizopus delemar</name>
    <dbReference type="NCBI Taxonomy" id="936053"/>
    <lineage>
        <taxon>Eukaryota</taxon>
        <taxon>Fungi</taxon>
        <taxon>Fungi incertae sedis</taxon>
        <taxon>Mucoromycota</taxon>
        <taxon>Mucoromycotina</taxon>
        <taxon>Mucoromycetes</taxon>
        <taxon>Mucorales</taxon>
        <taxon>Mucorineae</taxon>
        <taxon>Rhizopodaceae</taxon>
        <taxon>Rhizopus</taxon>
    </lineage>
</organism>
<reference evidence="4 5" key="1">
    <citation type="journal article" date="2020" name="Microb. Genom.">
        <title>Genetic diversity of clinical and environmental Mucorales isolates obtained from an investigation of mucormycosis cases among solid organ transplant recipients.</title>
        <authorList>
            <person name="Nguyen M.H."/>
            <person name="Kaul D."/>
            <person name="Muto C."/>
            <person name="Cheng S.J."/>
            <person name="Richter R.A."/>
            <person name="Bruno V.M."/>
            <person name="Liu G."/>
            <person name="Beyhan S."/>
            <person name="Sundermann A.J."/>
            <person name="Mounaud S."/>
            <person name="Pasculle A.W."/>
            <person name="Nierman W.C."/>
            <person name="Driscoll E."/>
            <person name="Cumbie R."/>
            <person name="Clancy C.J."/>
            <person name="Dupont C.L."/>
        </authorList>
    </citation>
    <scope>NUCLEOTIDE SEQUENCE [LARGE SCALE GENOMIC DNA]</scope>
    <source>
        <strain evidence="4 5">GL24</strain>
    </source>
</reference>
<dbReference type="Gene3D" id="3.30.1220.10">
    <property type="entry name" value="CobW-like, C-terminal domain"/>
    <property type="match status" value="1"/>
</dbReference>
<dbReference type="EMBL" id="JAANIU010010846">
    <property type="protein sequence ID" value="KAG1531466.1"/>
    <property type="molecule type" value="Genomic_DNA"/>
</dbReference>
<keyword evidence="5" id="KW-1185">Reference proteome</keyword>
<protein>
    <recommendedName>
        <fullName evidence="3">CobW C-terminal domain-containing protein</fullName>
    </recommendedName>
</protein>
<name>A0A9P6XST1_9FUNG</name>
<evidence type="ECO:0000259" key="3">
    <source>
        <dbReference type="Pfam" id="PF07683"/>
    </source>
</evidence>
<comment type="caution">
    <text evidence="4">The sequence shown here is derived from an EMBL/GenBank/DDBJ whole genome shotgun (WGS) entry which is preliminary data.</text>
</comment>
<evidence type="ECO:0000256" key="1">
    <source>
        <dbReference type="ARBA" id="ARBA00022741"/>
    </source>
</evidence>
<dbReference type="Pfam" id="PF07683">
    <property type="entry name" value="CobW_C"/>
    <property type="match status" value="1"/>
</dbReference>
<feature type="domain" description="CobW C-terminal" evidence="3">
    <location>
        <begin position="5"/>
        <end position="55"/>
    </location>
</feature>
<dbReference type="AlphaFoldDB" id="A0A9P6XST1"/>
<dbReference type="InterPro" id="IPR036627">
    <property type="entry name" value="CobW-likC_sf"/>
</dbReference>
<dbReference type="InterPro" id="IPR011629">
    <property type="entry name" value="CobW-like_C"/>
</dbReference>
<keyword evidence="1" id="KW-0547">Nucleotide-binding</keyword>
<sequence>MTGINRRMVVQGVHLMLGAEPGKPGTAAEKPSTKMVFIGRKLPQEIFTRGLEQCLAGVSSKQHGLGKDARARIDS</sequence>
<evidence type="ECO:0000256" key="2">
    <source>
        <dbReference type="ARBA" id="ARBA00023186"/>
    </source>
</evidence>
<evidence type="ECO:0000313" key="5">
    <source>
        <dbReference type="Proteomes" id="UP000740926"/>
    </source>
</evidence>